<proteinExistence type="predicted"/>
<sequence length="146" mass="14924">MACFPKIDQPCPLGIDAQRRIAGFCGHCSKAVHGLDAMSDAERIAFVRNAPGPICVSYRVRRGVALGLGAALAISVAVPGQADPVGTEIQASVAAGVATTAPPPPPPPEPQVLLMGGVSDPKSVAMVDDEDDDVPELPIVHEAGAR</sequence>
<name>A0A839F7E4_9GAMM</name>
<evidence type="ECO:0000313" key="3">
    <source>
        <dbReference type="Proteomes" id="UP000550401"/>
    </source>
</evidence>
<feature type="compositionally biased region" description="Pro residues" evidence="1">
    <location>
        <begin position="101"/>
        <end position="110"/>
    </location>
</feature>
<dbReference type="RefSeq" id="WP_182532033.1">
    <property type="nucleotide sequence ID" value="NZ_JACGXL010000005.1"/>
</dbReference>
<gene>
    <name evidence="2" type="ORF">FHW12_003226</name>
</gene>
<accession>A0A839F7E4</accession>
<dbReference type="Proteomes" id="UP000550401">
    <property type="component" value="Unassembled WGS sequence"/>
</dbReference>
<evidence type="ECO:0000256" key="1">
    <source>
        <dbReference type="SAM" id="MobiDB-lite"/>
    </source>
</evidence>
<protein>
    <submittedName>
        <fullName evidence="2">Uncharacterized protein</fullName>
    </submittedName>
</protein>
<dbReference type="AlphaFoldDB" id="A0A839F7E4"/>
<feature type="region of interest" description="Disordered" evidence="1">
    <location>
        <begin position="97"/>
        <end position="116"/>
    </location>
</feature>
<comment type="caution">
    <text evidence="2">The sequence shown here is derived from an EMBL/GenBank/DDBJ whole genome shotgun (WGS) entry which is preliminary data.</text>
</comment>
<dbReference type="EMBL" id="JACGXL010000005">
    <property type="protein sequence ID" value="MBA8888990.1"/>
    <property type="molecule type" value="Genomic_DNA"/>
</dbReference>
<feature type="region of interest" description="Disordered" evidence="1">
    <location>
        <begin position="122"/>
        <end position="146"/>
    </location>
</feature>
<reference evidence="2 3" key="1">
    <citation type="submission" date="2020-07" db="EMBL/GenBank/DDBJ databases">
        <title>Genomic Encyclopedia of Type Strains, Phase IV (KMG-V): Genome sequencing to study the core and pangenomes of soil and plant-associated prokaryotes.</title>
        <authorList>
            <person name="Whitman W."/>
        </authorList>
    </citation>
    <scope>NUCLEOTIDE SEQUENCE [LARGE SCALE GENOMIC DNA]</scope>
    <source>
        <strain evidence="2 3">RH2WT43</strain>
    </source>
</reference>
<organism evidence="2 3">
    <name type="scientific">Dokdonella fugitiva</name>
    <dbReference type="NCBI Taxonomy" id="328517"/>
    <lineage>
        <taxon>Bacteria</taxon>
        <taxon>Pseudomonadati</taxon>
        <taxon>Pseudomonadota</taxon>
        <taxon>Gammaproteobacteria</taxon>
        <taxon>Lysobacterales</taxon>
        <taxon>Rhodanobacteraceae</taxon>
        <taxon>Dokdonella</taxon>
    </lineage>
</organism>
<keyword evidence="3" id="KW-1185">Reference proteome</keyword>
<evidence type="ECO:0000313" key="2">
    <source>
        <dbReference type="EMBL" id="MBA8888990.1"/>
    </source>
</evidence>